<reference evidence="2 3" key="1">
    <citation type="submission" date="2019-09" db="EMBL/GenBank/DDBJ databases">
        <authorList>
            <person name="Li Y."/>
        </authorList>
    </citation>
    <scope>NUCLEOTIDE SEQUENCE [LARGE SCALE GENOMIC DNA]</scope>
    <source>
        <strain evidence="2 3">L3-3HA</strain>
    </source>
</reference>
<accession>A0A5J5FST5</accession>
<dbReference type="PROSITE" id="PS51257">
    <property type="entry name" value="PROKAR_LIPOPROTEIN"/>
    <property type="match status" value="1"/>
</dbReference>
<proteinExistence type="predicted"/>
<evidence type="ECO:0000313" key="3">
    <source>
        <dbReference type="Proteomes" id="UP000335415"/>
    </source>
</evidence>
<sequence>MKKSRLWPITVILILSACTAKTATVTPSETHTQSISATPAPIEVVHTARYTLVSLTPDETLTFPLRQVTSHALPAPKKNRPTATRGDALRAWLSGTGYGLCLPVTRDTRQLFASPLPDIQRSMGPMRIDDALRVIAGEAWVMNTDEVTRTVCFQRAPTDRLMS</sequence>
<dbReference type="InterPro" id="IPR022260">
    <property type="entry name" value="Integr_conj_element_PilL"/>
</dbReference>
<dbReference type="RefSeq" id="WP_150437302.1">
    <property type="nucleotide sequence ID" value="NZ_VYKJ01000016.1"/>
</dbReference>
<feature type="signal peptide" evidence="1">
    <location>
        <begin position="1"/>
        <end position="22"/>
    </location>
</feature>
<dbReference type="NCBIfam" id="TIGR03748">
    <property type="entry name" value="conj_PilL"/>
    <property type="match status" value="1"/>
</dbReference>
<keyword evidence="1" id="KW-0732">Signal</keyword>
<gene>
    <name evidence="2" type="ORF">FJU30_22970</name>
</gene>
<keyword evidence="3" id="KW-1185">Reference proteome</keyword>
<comment type="caution">
    <text evidence="2">The sequence shown here is derived from an EMBL/GenBank/DDBJ whole genome shotgun (WGS) entry which is preliminary data.</text>
</comment>
<evidence type="ECO:0000313" key="2">
    <source>
        <dbReference type="EMBL" id="KAA8995842.1"/>
    </source>
</evidence>
<dbReference type="EMBL" id="VYKJ01000016">
    <property type="protein sequence ID" value="KAA8995842.1"/>
    <property type="molecule type" value="Genomic_DNA"/>
</dbReference>
<evidence type="ECO:0000256" key="1">
    <source>
        <dbReference type="SAM" id="SignalP"/>
    </source>
</evidence>
<name>A0A5J5FST5_9GAMM</name>
<dbReference type="AlphaFoldDB" id="A0A5J5FST5"/>
<dbReference type="Proteomes" id="UP000335415">
    <property type="component" value="Unassembled WGS sequence"/>
</dbReference>
<organism evidence="2 3">
    <name type="scientific">Affinibrenneria salicis</name>
    <dbReference type="NCBI Taxonomy" id="2590031"/>
    <lineage>
        <taxon>Bacteria</taxon>
        <taxon>Pseudomonadati</taxon>
        <taxon>Pseudomonadota</taxon>
        <taxon>Gammaproteobacteria</taxon>
        <taxon>Enterobacterales</taxon>
        <taxon>Pectobacteriaceae</taxon>
        <taxon>Affinibrenneria</taxon>
    </lineage>
</organism>
<protein>
    <submittedName>
        <fullName evidence="2">Response regulator</fullName>
    </submittedName>
</protein>
<feature type="chain" id="PRO_5023806307" evidence="1">
    <location>
        <begin position="23"/>
        <end position="163"/>
    </location>
</feature>
<dbReference type="OrthoDB" id="8527469at2"/>